<name>A0A8J3MT02_9CHLR</name>
<protein>
    <submittedName>
        <fullName evidence="2">Uncharacterized protein</fullName>
    </submittedName>
</protein>
<evidence type="ECO:0000313" key="2">
    <source>
        <dbReference type="EMBL" id="GHO47667.1"/>
    </source>
</evidence>
<proteinExistence type="predicted"/>
<gene>
    <name evidence="2" type="ORF">KSX_58300</name>
</gene>
<organism evidence="2 3">
    <name type="scientific">Ktedonospora formicarum</name>
    <dbReference type="NCBI Taxonomy" id="2778364"/>
    <lineage>
        <taxon>Bacteria</taxon>
        <taxon>Bacillati</taxon>
        <taxon>Chloroflexota</taxon>
        <taxon>Ktedonobacteria</taxon>
        <taxon>Ktedonobacterales</taxon>
        <taxon>Ktedonobacteraceae</taxon>
        <taxon>Ktedonospora</taxon>
    </lineage>
</organism>
<evidence type="ECO:0000313" key="3">
    <source>
        <dbReference type="Proteomes" id="UP000612362"/>
    </source>
</evidence>
<sequence length="50" mass="6057">MVRPEQGDRLAETVQLDQAQRRDKTRQTRLLCRHRNWNHRDAALRVFEGK</sequence>
<comment type="caution">
    <text evidence="2">The sequence shown here is derived from an EMBL/GenBank/DDBJ whole genome shotgun (WGS) entry which is preliminary data.</text>
</comment>
<dbReference type="Proteomes" id="UP000612362">
    <property type="component" value="Unassembled WGS sequence"/>
</dbReference>
<keyword evidence="3" id="KW-1185">Reference proteome</keyword>
<feature type="region of interest" description="Disordered" evidence="1">
    <location>
        <begin position="1"/>
        <end position="24"/>
    </location>
</feature>
<dbReference type="EMBL" id="BNJF01000003">
    <property type="protein sequence ID" value="GHO47667.1"/>
    <property type="molecule type" value="Genomic_DNA"/>
</dbReference>
<reference evidence="2" key="1">
    <citation type="submission" date="2020-10" db="EMBL/GenBank/DDBJ databases">
        <title>Taxonomic study of unclassified bacteria belonging to the class Ktedonobacteria.</title>
        <authorList>
            <person name="Yabe S."/>
            <person name="Wang C.M."/>
            <person name="Zheng Y."/>
            <person name="Sakai Y."/>
            <person name="Cavaletti L."/>
            <person name="Monciardini P."/>
            <person name="Donadio S."/>
        </authorList>
    </citation>
    <scope>NUCLEOTIDE SEQUENCE</scope>
    <source>
        <strain evidence="2">SOSP1-1</strain>
    </source>
</reference>
<feature type="compositionally biased region" description="Basic and acidic residues" evidence="1">
    <location>
        <begin position="1"/>
        <end position="11"/>
    </location>
</feature>
<dbReference type="AlphaFoldDB" id="A0A8J3MT02"/>
<evidence type="ECO:0000256" key="1">
    <source>
        <dbReference type="SAM" id="MobiDB-lite"/>
    </source>
</evidence>
<accession>A0A8J3MT02</accession>